<reference evidence="1" key="1">
    <citation type="journal article" date="2015" name="Nature">
        <title>Complex archaea that bridge the gap between prokaryotes and eukaryotes.</title>
        <authorList>
            <person name="Spang A."/>
            <person name="Saw J.H."/>
            <person name="Jorgensen S.L."/>
            <person name="Zaremba-Niedzwiedzka K."/>
            <person name="Martijn J."/>
            <person name="Lind A.E."/>
            <person name="van Eijk R."/>
            <person name="Schleper C."/>
            <person name="Guy L."/>
            <person name="Ettema T.J."/>
        </authorList>
    </citation>
    <scope>NUCLEOTIDE SEQUENCE</scope>
</reference>
<organism evidence="1">
    <name type="scientific">marine sediment metagenome</name>
    <dbReference type="NCBI Taxonomy" id="412755"/>
    <lineage>
        <taxon>unclassified sequences</taxon>
        <taxon>metagenomes</taxon>
        <taxon>ecological metagenomes</taxon>
    </lineage>
</organism>
<dbReference type="EMBL" id="LAZR01009483">
    <property type="protein sequence ID" value="KKM72379.1"/>
    <property type="molecule type" value="Genomic_DNA"/>
</dbReference>
<dbReference type="AlphaFoldDB" id="A0A0F9JR58"/>
<gene>
    <name evidence="1" type="ORF">LCGC14_1421170</name>
</gene>
<evidence type="ECO:0000313" key="1">
    <source>
        <dbReference type="EMBL" id="KKM72379.1"/>
    </source>
</evidence>
<sequence length="273" mass="31420">MKNITTKMIKLLLENKQLGYLNIIYKRNKVDDTNISKCKYMIPLENLFDGILKPAFAIGNIDIDEIVSVCLFGSVLYRHIPIPFTTIEHVKLRDGSPKICSTREYLPRPWPKDIDVVIFTKFPVARKDGQSVSLGQKYNWHKSQGDYDSSSYRIDNDAFPIELHYRSIAEFYDGIAQGDAWCSYISQFGIPLIGQLEFYKLLSEVTGNIRKDMHQIKWTVNKTIWSATCKAKFCFNKLDKKNEEMGISKKAAKQIEAVAGEIKSRFDLIDIEK</sequence>
<name>A0A0F9JR58_9ZZZZ</name>
<accession>A0A0F9JR58</accession>
<comment type="caution">
    <text evidence="1">The sequence shown here is derived from an EMBL/GenBank/DDBJ whole genome shotgun (WGS) entry which is preliminary data.</text>
</comment>
<proteinExistence type="predicted"/>
<protein>
    <submittedName>
        <fullName evidence="1">Uncharacterized protein</fullName>
    </submittedName>
</protein>